<name>A0A3P7NBT6_DIBLA</name>
<accession>A0A3P7NBT6</accession>
<feature type="region of interest" description="Disordered" evidence="1">
    <location>
        <begin position="1"/>
        <end position="44"/>
    </location>
</feature>
<gene>
    <name evidence="2" type="ORF">DILT_LOCUS16515</name>
</gene>
<dbReference type="Proteomes" id="UP000281553">
    <property type="component" value="Unassembled WGS sequence"/>
</dbReference>
<organism evidence="2 3">
    <name type="scientific">Dibothriocephalus latus</name>
    <name type="common">Fish tapeworm</name>
    <name type="synonym">Diphyllobothrium latum</name>
    <dbReference type="NCBI Taxonomy" id="60516"/>
    <lineage>
        <taxon>Eukaryota</taxon>
        <taxon>Metazoa</taxon>
        <taxon>Spiralia</taxon>
        <taxon>Lophotrochozoa</taxon>
        <taxon>Platyhelminthes</taxon>
        <taxon>Cestoda</taxon>
        <taxon>Eucestoda</taxon>
        <taxon>Diphyllobothriidea</taxon>
        <taxon>Diphyllobothriidae</taxon>
        <taxon>Dibothriocephalus</taxon>
    </lineage>
</organism>
<evidence type="ECO:0000313" key="2">
    <source>
        <dbReference type="EMBL" id="VDN34473.1"/>
    </source>
</evidence>
<dbReference type="EMBL" id="UYRU01085329">
    <property type="protein sequence ID" value="VDN34473.1"/>
    <property type="molecule type" value="Genomic_DNA"/>
</dbReference>
<evidence type="ECO:0000256" key="1">
    <source>
        <dbReference type="SAM" id="MobiDB-lite"/>
    </source>
</evidence>
<keyword evidence="3" id="KW-1185">Reference proteome</keyword>
<sequence length="44" mass="4619">MMLKNFPNASSAPFTTLVLPPTEPTQYTSAGNIHSSRSPAPAST</sequence>
<protein>
    <submittedName>
        <fullName evidence="2">Uncharacterized protein</fullName>
    </submittedName>
</protein>
<feature type="compositionally biased region" description="Polar residues" evidence="1">
    <location>
        <begin position="24"/>
        <end position="44"/>
    </location>
</feature>
<proteinExistence type="predicted"/>
<evidence type="ECO:0000313" key="3">
    <source>
        <dbReference type="Proteomes" id="UP000281553"/>
    </source>
</evidence>
<reference evidence="2 3" key="1">
    <citation type="submission" date="2018-11" db="EMBL/GenBank/DDBJ databases">
        <authorList>
            <consortium name="Pathogen Informatics"/>
        </authorList>
    </citation>
    <scope>NUCLEOTIDE SEQUENCE [LARGE SCALE GENOMIC DNA]</scope>
</reference>
<dbReference type="AlphaFoldDB" id="A0A3P7NBT6"/>